<dbReference type="PANTHER" id="PTHR13068">
    <property type="entry name" value="CGI-12 PROTEIN-RELATED"/>
    <property type="match status" value="1"/>
</dbReference>
<dbReference type="Gene3D" id="1.25.70.10">
    <property type="entry name" value="Transcription termination factor 3, mitochondrial"/>
    <property type="match status" value="1"/>
</dbReference>
<evidence type="ECO:0000256" key="2">
    <source>
        <dbReference type="ARBA" id="ARBA00022472"/>
    </source>
</evidence>
<gene>
    <name evidence="4" type="ORF">LITE_LOCUS13030</name>
</gene>
<name>A0AAV0J7L2_9ROSI</name>
<dbReference type="SMART" id="SM00733">
    <property type="entry name" value="Mterf"/>
    <property type="match status" value="5"/>
</dbReference>
<dbReference type="EMBL" id="CAMGYJ010000004">
    <property type="protein sequence ID" value="CAI0405908.1"/>
    <property type="molecule type" value="Genomic_DNA"/>
</dbReference>
<keyword evidence="2" id="KW-0806">Transcription termination</keyword>
<dbReference type="GO" id="GO:0003676">
    <property type="term" value="F:nucleic acid binding"/>
    <property type="evidence" value="ECO:0007669"/>
    <property type="project" value="InterPro"/>
</dbReference>
<keyword evidence="2" id="KW-0804">Transcription</keyword>
<protein>
    <submittedName>
        <fullName evidence="4">Uncharacterized protein</fullName>
    </submittedName>
</protein>
<organism evidence="4 5">
    <name type="scientific">Linum tenue</name>
    <dbReference type="NCBI Taxonomy" id="586396"/>
    <lineage>
        <taxon>Eukaryota</taxon>
        <taxon>Viridiplantae</taxon>
        <taxon>Streptophyta</taxon>
        <taxon>Embryophyta</taxon>
        <taxon>Tracheophyta</taxon>
        <taxon>Spermatophyta</taxon>
        <taxon>Magnoliopsida</taxon>
        <taxon>eudicotyledons</taxon>
        <taxon>Gunneridae</taxon>
        <taxon>Pentapetalae</taxon>
        <taxon>rosids</taxon>
        <taxon>fabids</taxon>
        <taxon>Malpighiales</taxon>
        <taxon>Linaceae</taxon>
        <taxon>Linum</taxon>
    </lineage>
</organism>
<keyword evidence="3" id="KW-0809">Transit peptide</keyword>
<sequence>MLINGGLQLLAAPPPSNPSLRKNKPSFNCIGQISTAALTADAGLLFREKLIYLAHLKIDTRKALTQNPNLRSTPLSALHSIERCLASMGLHRAAVGRILDMYPRLLTSDPYLDIYPIFDFLLNEVGIPFPEISKSISRCPRILVCSVEAQLRPAFEFLQSLGFVGRNAITAHTTVLLVYNIEITLKGKLEYMKSLGFEESEVRKMVVRSPGILTFSIENNLVPKIEYFQTVMKGDLEELKRFPQYFSFSLEGKIKPRHRMLVQYGLKLPLSNMLKVSDGDFIAMLMEMRLGRAKQEVDRWK</sequence>
<dbReference type="PANTHER" id="PTHR13068:SF36">
    <property type="entry name" value="TRANSCRIPTION TERMINATION FACTOR MTEF1, CHLOROPLASTIC"/>
    <property type="match status" value="1"/>
</dbReference>
<accession>A0AAV0J7L2</accession>
<dbReference type="GO" id="GO:0006353">
    <property type="term" value="P:DNA-templated transcription termination"/>
    <property type="evidence" value="ECO:0007669"/>
    <property type="project" value="UniProtKB-KW"/>
</dbReference>
<proteinExistence type="inferred from homology"/>
<comment type="caution">
    <text evidence="4">The sequence shown here is derived from an EMBL/GenBank/DDBJ whole genome shotgun (WGS) entry which is preliminary data.</text>
</comment>
<keyword evidence="5" id="KW-1185">Reference proteome</keyword>
<comment type="similarity">
    <text evidence="1">Belongs to the mTERF family.</text>
</comment>
<reference evidence="4" key="1">
    <citation type="submission" date="2022-08" db="EMBL/GenBank/DDBJ databases">
        <authorList>
            <person name="Gutierrez-Valencia J."/>
        </authorList>
    </citation>
    <scope>NUCLEOTIDE SEQUENCE</scope>
</reference>
<evidence type="ECO:0000313" key="5">
    <source>
        <dbReference type="Proteomes" id="UP001154282"/>
    </source>
</evidence>
<dbReference type="Pfam" id="PF02536">
    <property type="entry name" value="mTERF"/>
    <property type="match status" value="1"/>
</dbReference>
<dbReference type="Proteomes" id="UP001154282">
    <property type="component" value="Unassembled WGS sequence"/>
</dbReference>
<keyword evidence="2" id="KW-0805">Transcription regulation</keyword>
<evidence type="ECO:0000313" key="4">
    <source>
        <dbReference type="EMBL" id="CAI0405908.1"/>
    </source>
</evidence>
<dbReference type="AlphaFoldDB" id="A0AAV0J7L2"/>
<dbReference type="InterPro" id="IPR003690">
    <property type="entry name" value="MTERF"/>
</dbReference>
<evidence type="ECO:0000256" key="1">
    <source>
        <dbReference type="ARBA" id="ARBA00007692"/>
    </source>
</evidence>
<evidence type="ECO:0000256" key="3">
    <source>
        <dbReference type="ARBA" id="ARBA00022946"/>
    </source>
</evidence>
<dbReference type="InterPro" id="IPR038538">
    <property type="entry name" value="MTERF_sf"/>
</dbReference>